<evidence type="ECO:0000256" key="3">
    <source>
        <dbReference type="ARBA" id="ARBA00009519"/>
    </source>
</evidence>
<proteinExistence type="inferred from homology"/>
<evidence type="ECO:0000256" key="5">
    <source>
        <dbReference type="ARBA" id="ARBA00022801"/>
    </source>
</evidence>
<feature type="domain" description="Damage-control phosphatase ARMT1-like metal-binding" evidence="8">
    <location>
        <begin position="21"/>
        <end position="368"/>
    </location>
</feature>
<keyword evidence="4" id="KW-0479">Metal-binding</keyword>
<dbReference type="KEGG" id="pmet:G4Y79_24380"/>
<sequence length="393" mass="44762">MTDRPSPFYTDGSNDFAYNTISSRVPKIVLDVIDRNHFSPRITDELKRLADDMAHNRPIEPPSSTTPDADHWQAAYQAHFKNGQPPTWLDTVWFYAETLLYHFIIEKTRYYETGIDPYKPFKEEEIASEALWKLLDTGIGIEGEPEEKLHDVLALALWGNRIDLSMAVSMSHGVHGANDDDLLIDDRKKLIPHLLSAQASNQIHIVMDNAGTELTMDLLLADLLLQSVPSATQPTQVWLHIKHHPTFISDTVPADIWQLLDEMEKRASSRELAQRLRQAWAQERLIIVPHIMWNSSSFAWELPLQNVHIHPEATRLVITKGDMNYRRFTGDTSWPADVPFKEAVGYMDVPLAALRAMKCDALVGIDQQTRDALQANNPEWRSIGKYGLIQSNL</sequence>
<evidence type="ECO:0000256" key="2">
    <source>
        <dbReference type="ARBA" id="ARBA00001936"/>
    </source>
</evidence>
<dbReference type="GO" id="GO:0046872">
    <property type="term" value="F:metal ion binding"/>
    <property type="evidence" value="ECO:0007669"/>
    <property type="project" value="UniProtKB-KW"/>
</dbReference>
<dbReference type="InterPro" id="IPR039763">
    <property type="entry name" value="ARMT1"/>
</dbReference>
<dbReference type="InterPro" id="IPR002791">
    <property type="entry name" value="ARMT1-like_metal-bd"/>
</dbReference>
<dbReference type="Pfam" id="PF01937">
    <property type="entry name" value="ARMT1-like_dom"/>
    <property type="match status" value="1"/>
</dbReference>
<dbReference type="Gene3D" id="1.20.930.60">
    <property type="match status" value="1"/>
</dbReference>
<dbReference type="PANTHER" id="PTHR12260">
    <property type="entry name" value="DAMAGE-CONTROL PHOSPHATASE ARMT1"/>
    <property type="match status" value="1"/>
</dbReference>
<dbReference type="InterPro" id="IPR036075">
    <property type="entry name" value="ARMT-1-like_metal-bd_sf"/>
</dbReference>
<dbReference type="Gene3D" id="3.40.50.10880">
    <property type="entry name" value="Uncharacterised protein PF01937, DUF89, domain 3"/>
    <property type="match status" value="1"/>
</dbReference>
<dbReference type="EMBL" id="CP062983">
    <property type="protein sequence ID" value="QPC82784.1"/>
    <property type="molecule type" value="Genomic_DNA"/>
</dbReference>
<dbReference type="AlphaFoldDB" id="A0A7S8IET4"/>
<comment type="cofactor">
    <cofactor evidence="2">
        <name>Mn(2+)</name>
        <dbReference type="ChEBI" id="CHEBI:29035"/>
    </cofactor>
</comment>
<evidence type="ECO:0000313" key="9">
    <source>
        <dbReference type="EMBL" id="QPC82784.1"/>
    </source>
</evidence>
<dbReference type="GO" id="GO:0006974">
    <property type="term" value="P:DNA damage response"/>
    <property type="evidence" value="ECO:0007669"/>
    <property type="project" value="TreeGrafter"/>
</dbReference>
<accession>A0A7S8IET4</accession>
<keyword evidence="10" id="KW-1185">Reference proteome</keyword>
<dbReference type="PANTHER" id="PTHR12260:SF6">
    <property type="entry name" value="DAMAGE-CONTROL PHOSPHATASE ARMT1"/>
    <property type="match status" value="1"/>
</dbReference>
<gene>
    <name evidence="9" type="ORF">G4Y79_24380</name>
</gene>
<evidence type="ECO:0000259" key="8">
    <source>
        <dbReference type="Pfam" id="PF01937"/>
    </source>
</evidence>
<comment type="catalytic activity">
    <reaction evidence="1">
        <text>beta-D-fructose 1-phosphate + H2O = D-fructose + phosphate</text>
        <dbReference type="Rhea" id="RHEA:35603"/>
        <dbReference type="ChEBI" id="CHEBI:15377"/>
        <dbReference type="ChEBI" id="CHEBI:37721"/>
        <dbReference type="ChEBI" id="CHEBI:43474"/>
        <dbReference type="ChEBI" id="CHEBI:138881"/>
    </reaction>
</comment>
<evidence type="ECO:0000256" key="6">
    <source>
        <dbReference type="ARBA" id="ARBA00023211"/>
    </source>
</evidence>
<dbReference type="GO" id="GO:0016791">
    <property type="term" value="F:phosphatase activity"/>
    <property type="evidence" value="ECO:0007669"/>
    <property type="project" value="TreeGrafter"/>
</dbReference>
<evidence type="ECO:0000256" key="7">
    <source>
        <dbReference type="ARBA" id="ARBA00048809"/>
    </source>
</evidence>
<dbReference type="Proteomes" id="UP000594468">
    <property type="component" value="Chromosome"/>
</dbReference>
<evidence type="ECO:0000256" key="4">
    <source>
        <dbReference type="ARBA" id="ARBA00022723"/>
    </source>
</evidence>
<evidence type="ECO:0000313" key="10">
    <source>
        <dbReference type="Proteomes" id="UP000594468"/>
    </source>
</evidence>
<reference evidence="9 10" key="1">
    <citation type="submission" date="2020-02" db="EMBL/GenBank/DDBJ databases">
        <authorList>
            <person name="Zheng R.K."/>
            <person name="Sun C.M."/>
        </authorList>
    </citation>
    <scope>NUCLEOTIDE SEQUENCE [LARGE SCALE GENOMIC DNA]</scope>
    <source>
        <strain evidence="10">rifampicinis</strain>
    </source>
</reference>
<keyword evidence="5" id="KW-0378">Hydrolase</keyword>
<dbReference type="RefSeq" id="WP_195170853.1">
    <property type="nucleotide sequence ID" value="NZ_CP062983.1"/>
</dbReference>
<organism evidence="9 10">
    <name type="scientific">Phototrophicus methaneseepsis</name>
    <dbReference type="NCBI Taxonomy" id="2710758"/>
    <lineage>
        <taxon>Bacteria</taxon>
        <taxon>Bacillati</taxon>
        <taxon>Chloroflexota</taxon>
        <taxon>Candidatus Thermofontia</taxon>
        <taxon>Phototrophicales</taxon>
        <taxon>Phototrophicaceae</taxon>
        <taxon>Phototrophicus</taxon>
    </lineage>
</organism>
<name>A0A7S8IET4_9CHLR</name>
<comment type="similarity">
    <text evidence="3">Belongs to the damage-control phosphatase family. Sugar phosphate phosphatase III subfamily.</text>
</comment>
<keyword evidence="6" id="KW-0464">Manganese</keyword>
<evidence type="ECO:0000256" key="1">
    <source>
        <dbReference type="ARBA" id="ARBA00001326"/>
    </source>
</evidence>
<protein>
    <submittedName>
        <fullName evidence="9">DUF89 family protein</fullName>
    </submittedName>
</protein>
<comment type="catalytic activity">
    <reaction evidence="7">
        <text>beta-D-fructose 6-phosphate = dihydroxyacetone + D-glyceraldehyde 3-phosphate</text>
        <dbReference type="Rhea" id="RHEA:28002"/>
        <dbReference type="ChEBI" id="CHEBI:16016"/>
        <dbReference type="ChEBI" id="CHEBI:57634"/>
        <dbReference type="ChEBI" id="CHEBI:59776"/>
    </reaction>
</comment>
<dbReference type="SUPFAM" id="SSF111321">
    <property type="entry name" value="AF1104-like"/>
    <property type="match status" value="1"/>
</dbReference>